<name>A0AAJ0ZFF4_9PSED</name>
<reference evidence="3" key="1">
    <citation type="submission" date="2020-12" db="EMBL/GenBank/DDBJ databases">
        <title>Generalized mutagenesis with transposon Tn5. A laboratory procedure for the identification of genes responsible for a bacterial phenotype and its regulation, illustrated with phenazine production in Pseudomonas chlororaphis.</title>
        <authorList>
            <person name="Muzio F."/>
            <person name="Sobrero P."/>
            <person name="Agaras B."/>
            <person name="Valverde C."/>
        </authorList>
    </citation>
    <scope>NUCLEOTIDE SEQUENCE</scope>
    <source>
        <strain evidence="3">SMMP3</strain>
    </source>
</reference>
<dbReference type="PANTHER" id="PTHR43709:SF2">
    <property type="entry name" value="DUF453 DOMAIN PROTEIN (AFU_ORTHOLOGUE AFUA_6G00360)"/>
    <property type="match status" value="1"/>
</dbReference>
<evidence type="ECO:0000313" key="4">
    <source>
        <dbReference type="Proteomes" id="UP000787568"/>
    </source>
</evidence>
<dbReference type="GO" id="GO:0016853">
    <property type="term" value="F:isomerase activity"/>
    <property type="evidence" value="ECO:0007669"/>
    <property type="project" value="UniProtKB-KW"/>
</dbReference>
<comment type="similarity">
    <text evidence="1">Belongs to the PrpF family.</text>
</comment>
<dbReference type="EMBL" id="JAEEFW010000001">
    <property type="protein sequence ID" value="MBU4631559.1"/>
    <property type="molecule type" value="Genomic_DNA"/>
</dbReference>
<protein>
    <submittedName>
        <fullName evidence="3">2-methylaconitate cis-trans isomerase PrpF</fullName>
    </submittedName>
</protein>
<sequence length="382" mass="40246">MTQRRIPAVYMRGGSSKGVFFLDEHLPPAGAERDAILLRVIGSPDAYGKQIDGMGGATSSTSKVVVIGKSAREDCDVDYLFGAPAVEAPVIDWSGNCGNLSAAVGPYAISEGLVEAPRNGTAVVRIWQANIQKRIIAHVPMHDGEVQEEGDFVLDGVAFPAAEVVLEFLRPGGTDGNILPTGNALDELDIPGVGRLPVTLLNAGNPTIFVDAARFGLSGTETQEQVNGDSALLARLESIRAHCTVVMGLAESAEEATRLRPHTPKLCFVARPQAYQAAGGKQVQPEDIDVIARILSMGRLHHAITGTGAVAVAVAAALEGTLVNRIVGDIGDRQVRIGHTAGSVAVGAQTVLEQGRWSVDKAVMSRSARRLMEGWVCIPEVL</sequence>
<dbReference type="GO" id="GO:0019629">
    <property type="term" value="P:propionate catabolic process, 2-methylcitrate cycle"/>
    <property type="evidence" value="ECO:0007669"/>
    <property type="project" value="InterPro"/>
</dbReference>
<dbReference type="PANTHER" id="PTHR43709">
    <property type="entry name" value="ACONITATE ISOMERASE-RELATED"/>
    <property type="match status" value="1"/>
</dbReference>
<evidence type="ECO:0000256" key="1">
    <source>
        <dbReference type="ARBA" id="ARBA00007673"/>
    </source>
</evidence>
<dbReference type="InterPro" id="IPR007400">
    <property type="entry name" value="PrpF-like"/>
</dbReference>
<dbReference type="Pfam" id="PF04303">
    <property type="entry name" value="PrpF"/>
    <property type="match status" value="1"/>
</dbReference>
<organism evidence="3 4">
    <name type="scientific">Pseudomonas chlororaphis subsp. aurantiaca</name>
    <dbReference type="NCBI Taxonomy" id="86192"/>
    <lineage>
        <taxon>Bacteria</taxon>
        <taxon>Pseudomonadati</taxon>
        <taxon>Pseudomonadota</taxon>
        <taxon>Gammaproteobacteria</taxon>
        <taxon>Pseudomonadales</taxon>
        <taxon>Pseudomonadaceae</taxon>
        <taxon>Pseudomonas</taxon>
    </lineage>
</organism>
<proteinExistence type="inferred from homology"/>
<dbReference type="InterPro" id="IPR012709">
    <property type="entry name" value="PrpF"/>
</dbReference>
<dbReference type="NCBIfam" id="TIGR02334">
    <property type="entry name" value="prpF"/>
    <property type="match status" value="1"/>
</dbReference>
<dbReference type="RefSeq" id="WP_216309743.1">
    <property type="nucleotide sequence ID" value="NZ_JAEEFW010000001.1"/>
</dbReference>
<comment type="caution">
    <text evidence="3">The sequence shown here is derived from an EMBL/GenBank/DDBJ whole genome shotgun (WGS) entry which is preliminary data.</text>
</comment>
<accession>A0AAJ0ZFF4</accession>
<dbReference type="AlphaFoldDB" id="A0AAJ0ZFF4"/>
<evidence type="ECO:0000313" key="3">
    <source>
        <dbReference type="EMBL" id="MBU4631559.1"/>
    </source>
</evidence>
<keyword evidence="2 3" id="KW-0413">Isomerase</keyword>
<dbReference type="Proteomes" id="UP000787568">
    <property type="component" value="Unassembled WGS sequence"/>
</dbReference>
<gene>
    <name evidence="3" type="primary">prpF</name>
    <name evidence="3" type="ORF">I8747_01910</name>
</gene>
<evidence type="ECO:0000256" key="2">
    <source>
        <dbReference type="ARBA" id="ARBA00023235"/>
    </source>
</evidence>